<keyword evidence="3 5" id="KW-1133">Transmembrane helix</keyword>
<feature type="transmembrane region" description="Helical" evidence="5">
    <location>
        <begin position="153"/>
        <end position="172"/>
    </location>
</feature>
<dbReference type="OrthoDB" id="5006039at2"/>
<dbReference type="GO" id="GO:0030416">
    <property type="term" value="P:methylamine metabolic process"/>
    <property type="evidence" value="ECO:0007669"/>
    <property type="project" value="InterPro"/>
</dbReference>
<organism evidence="7 8">
    <name type="scientific">Nocardioides oleivorans</name>
    <dbReference type="NCBI Taxonomy" id="273676"/>
    <lineage>
        <taxon>Bacteria</taxon>
        <taxon>Bacillati</taxon>
        <taxon>Actinomycetota</taxon>
        <taxon>Actinomycetes</taxon>
        <taxon>Propionibacteriales</taxon>
        <taxon>Nocardioidaceae</taxon>
        <taxon>Nocardioides</taxon>
    </lineage>
</organism>
<dbReference type="PROSITE" id="PS51352">
    <property type="entry name" value="THIOREDOXIN_2"/>
    <property type="match status" value="1"/>
</dbReference>
<dbReference type="InterPro" id="IPR036249">
    <property type="entry name" value="Thioredoxin-like_sf"/>
</dbReference>
<dbReference type="AlphaFoldDB" id="A0A4Q2RZR5"/>
<comment type="caution">
    <text evidence="7">The sequence shown here is derived from an EMBL/GenBank/DDBJ whole genome shotgun (WGS) entry which is preliminary data.</text>
</comment>
<dbReference type="RefSeq" id="WP_129399996.1">
    <property type="nucleotide sequence ID" value="NZ_SDWT01000001.1"/>
</dbReference>
<dbReference type="SUPFAM" id="SSF52833">
    <property type="entry name" value="Thioredoxin-like"/>
    <property type="match status" value="1"/>
</dbReference>
<evidence type="ECO:0000256" key="4">
    <source>
        <dbReference type="ARBA" id="ARBA00023136"/>
    </source>
</evidence>
<evidence type="ECO:0000259" key="6">
    <source>
        <dbReference type="PROSITE" id="PS51352"/>
    </source>
</evidence>
<dbReference type="Pfam" id="PF07291">
    <property type="entry name" value="MauE"/>
    <property type="match status" value="1"/>
</dbReference>
<evidence type="ECO:0000256" key="1">
    <source>
        <dbReference type="ARBA" id="ARBA00004141"/>
    </source>
</evidence>
<evidence type="ECO:0000313" key="8">
    <source>
        <dbReference type="Proteomes" id="UP000294071"/>
    </source>
</evidence>
<feature type="domain" description="Thioredoxin" evidence="6">
    <location>
        <begin position="175"/>
        <end position="323"/>
    </location>
</feature>
<dbReference type="GO" id="GO:0016020">
    <property type="term" value="C:membrane"/>
    <property type="evidence" value="ECO:0007669"/>
    <property type="project" value="UniProtKB-SubCell"/>
</dbReference>
<reference evidence="7 8" key="1">
    <citation type="submission" date="2019-01" db="EMBL/GenBank/DDBJ databases">
        <title>Novel species of Nocardioides.</title>
        <authorList>
            <person name="Liu Q."/>
            <person name="Xin Y.-H."/>
        </authorList>
    </citation>
    <scope>NUCLEOTIDE SEQUENCE [LARGE SCALE GENOMIC DNA]</scope>
    <source>
        <strain evidence="7 8">CGMCC 4.6882</strain>
    </source>
</reference>
<keyword evidence="4 5" id="KW-0472">Membrane</keyword>
<sequence>MSSAPVAALVVVLTLVAVLLASGIAKLRNRTATRDAFDALRVPGLVPADATASALPWVEIALAVLLVVAPTGVLAPVAVLLLLLMLTYTALIGRALGFEEPVTCSCFGSLGRHDVDRTTLGRNVLLSVLAGVVLWFGLDGGSVPSALADLDAGGWWALIASMAAAAVAVLVLGGGSPARHVPDDELLDYDRDRIPYGVVTDSAGRTSNLWELTSTQARLVVVLSPGCGPCVRTAERLDELAARLAPAVGVVAVYPDDASAAAATEHARELTYSEPDSNIRRGFSVGTPAAILLGADGFLAGGPVAGEKDVTAFFDEVLDAVAEQSDS</sequence>
<comment type="subcellular location">
    <subcellularLocation>
        <location evidence="1">Membrane</location>
        <topology evidence="1">Multi-pass membrane protein</topology>
    </subcellularLocation>
</comment>
<dbReference type="InterPro" id="IPR013766">
    <property type="entry name" value="Thioredoxin_domain"/>
</dbReference>
<evidence type="ECO:0000256" key="3">
    <source>
        <dbReference type="ARBA" id="ARBA00022989"/>
    </source>
</evidence>
<accession>A0A4Q2RZR5</accession>
<feature type="transmembrane region" description="Helical" evidence="5">
    <location>
        <begin position="120"/>
        <end position="138"/>
    </location>
</feature>
<dbReference type="InterPro" id="IPR009908">
    <property type="entry name" value="Methylamine_util_MauE"/>
</dbReference>
<protein>
    <submittedName>
        <fullName evidence="7">Thioredoxin family protein</fullName>
    </submittedName>
</protein>
<dbReference type="Gene3D" id="3.40.30.10">
    <property type="entry name" value="Glutaredoxin"/>
    <property type="match status" value="1"/>
</dbReference>
<evidence type="ECO:0000256" key="2">
    <source>
        <dbReference type="ARBA" id="ARBA00022692"/>
    </source>
</evidence>
<evidence type="ECO:0000313" key="7">
    <source>
        <dbReference type="EMBL" id="RYB94648.1"/>
    </source>
</evidence>
<keyword evidence="2 5" id="KW-0812">Transmembrane</keyword>
<dbReference type="Proteomes" id="UP000294071">
    <property type="component" value="Unassembled WGS sequence"/>
</dbReference>
<name>A0A4Q2RZR5_9ACTN</name>
<dbReference type="EMBL" id="SDWT01000001">
    <property type="protein sequence ID" value="RYB94648.1"/>
    <property type="molecule type" value="Genomic_DNA"/>
</dbReference>
<keyword evidence="8" id="KW-1185">Reference proteome</keyword>
<proteinExistence type="predicted"/>
<gene>
    <name evidence="7" type="ORF">EUA93_10025</name>
</gene>
<evidence type="ECO:0000256" key="5">
    <source>
        <dbReference type="SAM" id="Phobius"/>
    </source>
</evidence>